<feature type="transmembrane region" description="Helical" evidence="2">
    <location>
        <begin position="16"/>
        <end position="34"/>
    </location>
</feature>
<dbReference type="AlphaFoldDB" id="A0A915PNG7"/>
<accession>A0A915PNG7</accession>
<evidence type="ECO:0000256" key="1">
    <source>
        <dbReference type="SAM" id="MobiDB-lite"/>
    </source>
</evidence>
<dbReference type="Proteomes" id="UP000887581">
    <property type="component" value="Unplaced"/>
</dbReference>
<evidence type="ECO:0000256" key="2">
    <source>
        <dbReference type="SAM" id="Phobius"/>
    </source>
</evidence>
<evidence type="ECO:0000313" key="4">
    <source>
        <dbReference type="WBParaSite" id="sdigi.contig17.g1561.t1"/>
    </source>
</evidence>
<reference evidence="4" key="1">
    <citation type="submission" date="2022-11" db="UniProtKB">
        <authorList>
            <consortium name="WormBaseParasite"/>
        </authorList>
    </citation>
    <scope>IDENTIFICATION</scope>
</reference>
<sequence length="561" mass="63885">MSGCGATSLFSNATSVVLPLIGTFVLAVQFGCVFKSRGARISETRVWFIFAIEILRQKASEVFGISQLAKVTIRIYTGSKWILNYDFQKMRRESVILHENEDAEALVAAKPNQTAAEKHIHPKLIKLIESTQNSVSSSVKQRQVLKQEKKESTLSEKKDNEEKPHKNRRSEQPSLIKETAKSDLRQLKGETQSTQQDDIKDSKTKSQVKMLWKHYLFIFIMRILGTLCRKHRSERGRHYRRNEEEAFAKTQTREEEPSTLEGVASISRDDTPSTVSQLRLATVKMNLIPKKRCLSKASHTRGKHLYTYTVTWHDLQKYEQPHSVDELELPVASPQFSFMNVSSKQDMSPSDMQICKSIAPCNALRSRPVSEMRIMGLCDHYICRDCFENAPAVETAGGFGCPNIRCYQTDLACLCTNAHRRRRKIQEVMTMSPYGVASVIGTDKDGQAVASNESKGVPCLYLVDVRLTTFTPLRNSDKVCRQQQIVEMYGNYTVSEAINVLKDYTRLSSLDISNHIYCCPNGRINERSSWKKIREDDLLKPITKFGHEDQRIDIIFDCTAC</sequence>
<feature type="compositionally biased region" description="Basic and acidic residues" evidence="1">
    <location>
        <begin position="244"/>
        <end position="256"/>
    </location>
</feature>
<feature type="compositionally biased region" description="Basic and acidic residues" evidence="1">
    <location>
        <begin position="145"/>
        <end position="164"/>
    </location>
</feature>
<evidence type="ECO:0000313" key="3">
    <source>
        <dbReference type="Proteomes" id="UP000887581"/>
    </source>
</evidence>
<feature type="region of interest" description="Disordered" evidence="1">
    <location>
        <begin position="138"/>
        <end position="204"/>
    </location>
</feature>
<organism evidence="3 4">
    <name type="scientific">Setaria digitata</name>
    <dbReference type="NCBI Taxonomy" id="48799"/>
    <lineage>
        <taxon>Eukaryota</taxon>
        <taxon>Metazoa</taxon>
        <taxon>Ecdysozoa</taxon>
        <taxon>Nematoda</taxon>
        <taxon>Chromadorea</taxon>
        <taxon>Rhabditida</taxon>
        <taxon>Spirurina</taxon>
        <taxon>Spiruromorpha</taxon>
        <taxon>Filarioidea</taxon>
        <taxon>Setariidae</taxon>
        <taxon>Setaria</taxon>
    </lineage>
</organism>
<feature type="compositionally biased region" description="Basic and acidic residues" evidence="1">
    <location>
        <begin position="178"/>
        <end position="188"/>
    </location>
</feature>
<keyword evidence="2" id="KW-1133">Transmembrane helix</keyword>
<keyword evidence="3" id="KW-1185">Reference proteome</keyword>
<dbReference type="WBParaSite" id="sdigi.contig17.g1561.t1">
    <property type="protein sequence ID" value="sdigi.contig17.g1561.t1"/>
    <property type="gene ID" value="sdigi.contig17.g1561"/>
</dbReference>
<keyword evidence="2" id="KW-0472">Membrane</keyword>
<proteinExistence type="predicted"/>
<feature type="region of interest" description="Disordered" evidence="1">
    <location>
        <begin position="244"/>
        <end position="271"/>
    </location>
</feature>
<keyword evidence="2" id="KW-0812">Transmembrane</keyword>
<name>A0A915PNG7_9BILA</name>
<protein>
    <submittedName>
        <fullName evidence="4">RING-type domain-containing protein</fullName>
    </submittedName>
</protein>